<dbReference type="InterPro" id="IPR036877">
    <property type="entry name" value="SUI1_dom_sf"/>
</dbReference>
<dbReference type="InterPro" id="IPR046447">
    <property type="entry name" value="DENR_C"/>
</dbReference>
<dbReference type="Proteomes" id="UP001530400">
    <property type="component" value="Unassembled WGS sequence"/>
</dbReference>
<feature type="domain" description="SUI1" evidence="3">
    <location>
        <begin position="179"/>
        <end position="246"/>
    </location>
</feature>
<sequence>MASTNTLTARHKPLYCSACGMPPEYCEYGPDFETHCAPWLKVHHADLFARLHGDKQVAGGAASGGGGDKPPAPTEPWTTRQRLTAFYTKYMPEKLDGIDAILDKYAGKEDKLFAALVQKYGPEPEDPYIIAKYGAASDDEDDDNEAATATAMDKLEISVDKKKRRGAAAKTTTKQDTRIILQKISRNRKKAVTHIVGMDTVPDINLKDAAKAFSKRFAGSSSVKDKEIIIQGDHLEECADMIVKKFGVKKECVFLDLDGEFVPFADEKGGEKRPLSRSCSSFYFCLHSMTPTTRSSKHVFVTICFLLAALIAFQITREDPEITAPFKHATAHDHVYHPESALNASAKQEAEGQLLRTESNAALPRQGGALRSSAAYDDAPRRNDNILNQLASDEPRQDVTSATTADLGVETNSMDGDDGHAVNNANEASELAKDDVTIAPTNPEAHVNRTSHLGLHETASKVVQNATKSNIATSFKLPDKRTAMLDPTKTFSFVHISKAAGATWIRTLLNLKLDVCPKYEAGKEYPVWHQDQVYCKNSDYHLLSLRSPRHHVWSLFTECKYDDWGLRVTNGLGFPRSGNSNDNDETDFNDWLDHFLPMDENHLDNYKCYHPANFQTRYLESNVSAAHGVKNRPNGPLRFEGNITRAASTYWDQDFVPIVELHHESLCLFYFRLGDNAPKKAMLYLNAQCVCPKPGSGGMDENLKMVHVVHHENGHRQELRSLEEGVLQKIRILTRVDSELYVLALRQMLVEIAWLESRDGMDRRVLCSDVIDRLEPELEYLNVSVLQLYEEAKALVGG</sequence>
<dbReference type="Pfam" id="PF01253">
    <property type="entry name" value="SUI1"/>
    <property type="match status" value="1"/>
</dbReference>
<evidence type="ECO:0000313" key="4">
    <source>
        <dbReference type="EMBL" id="KAL3773399.1"/>
    </source>
</evidence>
<comment type="similarity">
    <text evidence="1">Belongs to the DENR family.</text>
</comment>
<name>A0ABD3NCQ7_9STRA</name>
<dbReference type="PANTHER" id="PTHR12789:SF0">
    <property type="entry name" value="DENSITY-REGULATED PROTEIN"/>
    <property type="match status" value="1"/>
</dbReference>
<dbReference type="SUPFAM" id="SSF55159">
    <property type="entry name" value="eIF1-like"/>
    <property type="match status" value="1"/>
</dbReference>
<dbReference type="PANTHER" id="PTHR12789">
    <property type="entry name" value="DENSITY-REGULATED PROTEIN HOMOLOG"/>
    <property type="match status" value="1"/>
</dbReference>
<dbReference type="InterPro" id="IPR001950">
    <property type="entry name" value="SUI1"/>
</dbReference>
<organism evidence="4 5">
    <name type="scientific">Cyclotella atomus</name>
    <dbReference type="NCBI Taxonomy" id="382360"/>
    <lineage>
        <taxon>Eukaryota</taxon>
        <taxon>Sar</taxon>
        <taxon>Stramenopiles</taxon>
        <taxon>Ochrophyta</taxon>
        <taxon>Bacillariophyta</taxon>
        <taxon>Coscinodiscophyceae</taxon>
        <taxon>Thalassiosirophycidae</taxon>
        <taxon>Stephanodiscales</taxon>
        <taxon>Stephanodiscaceae</taxon>
        <taxon>Cyclotella</taxon>
    </lineage>
</organism>
<dbReference type="InterPro" id="IPR048517">
    <property type="entry name" value="DENR_N"/>
</dbReference>
<dbReference type="AlphaFoldDB" id="A0ABD3NCQ7"/>
<dbReference type="Gene3D" id="3.30.780.10">
    <property type="entry name" value="SUI1-like domain"/>
    <property type="match status" value="1"/>
</dbReference>
<reference evidence="4 5" key="1">
    <citation type="submission" date="2024-10" db="EMBL/GenBank/DDBJ databases">
        <title>Updated reference genomes for cyclostephanoid diatoms.</title>
        <authorList>
            <person name="Roberts W.R."/>
            <person name="Alverson A.J."/>
        </authorList>
    </citation>
    <scope>NUCLEOTIDE SEQUENCE [LARGE SCALE GENOMIC DNA]</scope>
    <source>
        <strain evidence="4 5">AJA010-31</strain>
    </source>
</reference>
<accession>A0ABD3NCQ7</accession>
<evidence type="ECO:0000259" key="3">
    <source>
        <dbReference type="PROSITE" id="PS50296"/>
    </source>
</evidence>
<dbReference type="Pfam" id="PF21023">
    <property type="entry name" value="DENR_N"/>
    <property type="match status" value="1"/>
</dbReference>
<feature type="region of interest" description="Disordered" evidence="2">
    <location>
        <begin position="361"/>
        <end position="381"/>
    </location>
</feature>
<proteinExistence type="inferred from homology"/>
<dbReference type="InterPro" id="IPR050318">
    <property type="entry name" value="DENR/SUI1_TIF"/>
</dbReference>
<protein>
    <recommendedName>
        <fullName evidence="3">SUI1 domain-containing protein</fullName>
    </recommendedName>
</protein>
<comment type="caution">
    <text evidence="4">The sequence shown here is derived from an EMBL/GenBank/DDBJ whole genome shotgun (WGS) entry which is preliminary data.</text>
</comment>
<evidence type="ECO:0000313" key="5">
    <source>
        <dbReference type="Proteomes" id="UP001530400"/>
    </source>
</evidence>
<evidence type="ECO:0000256" key="1">
    <source>
        <dbReference type="ARBA" id="ARBA00007514"/>
    </source>
</evidence>
<dbReference type="EMBL" id="JALLPJ020001235">
    <property type="protein sequence ID" value="KAL3773399.1"/>
    <property type="molecule type" value="Genomic_DNA"/>
</dbReference>
<gene>
    <name evidence="4" type="ORF">ACHAWO_003690</name>
</gene>
<dbReference type="CDD" id="cd11607">
    <property type="entry name" value="DENR_C"/>
    <property type="match status" value="1"/>
</dbReference>
<evidence type="ECO:0000256" key="2">
    <source>
        <dbReference type="SAM" id="MobiDB-lite"/>
    </source>
</evidence>
<feature type="region of interest" description="Disordered" evidence="2">
    <location>
        <begin position="58"/>
        <end position="77"/>
    </location>
</feature>
<keyword evidence="5" id="KW-1185">Reference proteome</keyword>
<dbReference type="PROSITE" id="PS50296">
    <property type="entry name" value="SUI1"/>
    <property type="match status" value="1"/>
</dbReference>